<feature type="compositionally biased region" description="Basic and acidic residues" evidence="1">
    <location>
        <begin position="87"/>
        <end position="96"/>
    </location>
</feature>
<dbReference type="PANTHER" id="PTHR33699:SF2">
    <property type="entry name" value="PATHOGENIC TYPE III EFFECTOR AVIRULENCE FACTOR AVR AVRRPT-CLEAVAGE: CLEAVAGE SITE PROTEIN-RELATED"/>
    <property type="match status" value="1"/>
</dbReference>
<proteinExistence type="predicted"/>
<reference evidence="2 3" key="1">
    <citation type="journal article" date="2018" name="Science">
        <title>The opium poppy genome and morphinan production.</title>
        <authorList>
            <person name="Guo L."/>
            <person name="Winzer T."/>
            <person name="Yang X."/>
            <person name="Li Y."/>
            <person name="Ning Z."/>
            <person name="He Z."/>
            <person name="Teodor R."/>
            <person name="Lu Y."/>
            <person name="Bowser T.A."/>
            <person name="Graham I.A."/>
            <person name="Ye K."/>
        </authorList>
    </citation>
    <scope>NUCLEOTIDE SEQUENCE [LARGE SCALE GENOMIC DNA]</scope>
    <source>
        <strain evidence="3">cv. HN1</strain>
        <tissue evidence="2">Leaves</tissue>
    </source>
</reference>
<dbReference type="Gramene" id="RZC47696">
    <property type="protein sequence ID" value="RZC47696"/>
    <property type="gene ID" value="C5167_040636"/>
</dbReference>
<keyword evidence="3" id="KW-1185">Reference proteome</keyword>
<feature type="compositionally biased region" description="Basic residues" evidence="1">
    <location>
        <begin position="126"/>
        <end position="140"/>
    </location>
</feature>
<dbReference type="PANTHER" id="PTHR33699">
    <property type="entry name" value="EXPRESSED PROTEIN"/>
    <property type="match status" value="1"/>
</dbReference>
<dbReference type="OrthoDB" id="755325at2759"/>
<dbReference type="STRING" id="3469.A0A4Y7IHZ1"/>
<evidence type="ECO:0000313" key="3">
    <source>
        <dbReference type="Proteomes" id="UP000316621"/>
    </source>
</evidence>
<organism evidence="2 3">
    <name type="scientific">Papaver somniferum</name>
    <name type="common">Opium poppy</name>
    <dbReference type="NCBI Taxonomy" id="3469"/>
    <lineage>
        <taxon>Eukaryota</taxon>
        <taxon>Viridiplantae</taxon>
        <taxon>Streptophyta</taxon>
        <taxon>Embryophyta</taxon>
        <taxon>Tracheophyta</taxon>
        <taxon>Spermatophyta</taxon>
        <taxon>Magnoliopsida</taxon>
        <taxon>Ranunculales</taxon>
        <taxon>Papaveraceae</taxon>
        <taxon>Papaveroideae</taxon>
        <taxon>Papaver</taxon>
    </lineage>
</organism>
<gene>
    <name evidence="2" type="ORF">C5167_040636</name>
</gene>
<evidence type="ECO:0000256" key="1">
    <source>
        <dbReference type="SAM" id="MobiDB-lite"/>
    </source>
</evidence>
<name>A0A4Y7IHZ1_PAPSO</name>
<protein>
    <submittedName>
        <fullName evidence="2">Uncharacterized protein</fullName>
    </submittedName>
</protein>
<feature type="region of interest" description="Disordered" evidence="1">
    <location>
        <begin position="72"/>
        <end position="141"/>
    </location>
</feature>
<sequence>MDDFKRRNQIPAFGNWDYFSDGTAGTAITQCFESVRYSCVAGDHRDLYGAGAHDFLYSNHIPPHTYHHPLIKPPPPSFTVVSRRKTKEGVPREKPYHNNNNNNRSTKDKKKHGRVHDVTRPPVEHSHHHHHSSKIPKRIPPKAVDEDLYKIPPELLYKSKRKKIFGFFSCLVPTCDAA</sequence>
<accession>A0A4Y7IHZ1</accession>
<feature type="compositionally biased region" description="Basic and acidic residues" evidence="1">
    <location>
        <begin position="115"/>
        <end position="125"/>
    </location>
</feature>
<dbReference type="AlphaFoldDB" id="A0A4Y7IHZ1"/>
<dbReference type="EMBL" id="CM010715">
    <property type="protein sequence ID" value="RZC47696.1"/>
    <property type="molecule type" value="Genomic_DNA"/>
</dbReference>
<dbReference type="Proteomes" id="UP000316621">
    <property type="component" value="Chromosome 1"/>
</dbReference>
<evidence type="ECO:0000313" key="2">
    <source>
        <dbReference type="EMBL" id="RZC47696.1"/>
    </source>
</evidence>